<feature type="region of interest" description="Disordered" evidence="1">
    <location>
        <begin position="373"/>
        <end position="400"/>
    </location>
</feature>
<evidence type="ECO:0000256" key="1">
    <source>
        <dbReference type="SAM" id="MobiDB-lite"/>
    </source>
</evidence>
<dbReference type="Proteomes" id="UP001549749">
    <property type="component" value="Unassembled WGS sequence"/>
</dbReference>
<evidence type="ECO:0000313" key="3">
    <source>
        <dbReference type="EMBL" id="MET7000656.1"/>
    </source>
</evidence>
<reference evidence="3 4" key="1">
    <citation type="submission" date="2024-06" db="EMBL/GenBank/DDBJ databases">
        <title>Chitinophaga defluvii sp. nov., isolated from municipal sewage.</title>
        <authorList>
            <person name="Zhang L."/>
        </authorList>
    </citation>
    <scope>NUCLEOTIDE SEQUENCE [LARGE SCALE GENOMIC DNA]</scope>
    <source>
        <strain evidence="3 4">H8</strain>
    </source>
</reference>
<comment type="caution">
    <text evidence="3">The sequence shown here is derived from an EMBL/GenBank/DDBJ whole genome shotgun (WGS) entry which is preliminary data.</text>
</comment>
<evidence type="ECO:0000313" key="4">
    <source>
        <dbReference type="Proteomes" id="UP001549749"/>
    </source>
</evidence>
<organism evidence="3 4">
    <name type="scientific">Chitinophaga defluvii</name>
    <dbReference type="NCBI Taxonomy" id="3163343"/>
    <lineage>
        <taxon>Bacteria</taxon>
        <taxon>Pseudomonadati</taxon>
        <taxon>Bacteroidota</taxon>
        <taxon>Chitinophagia</taxon>
        <taxon>Chitinophagales</taxon>
        <taxon>Chitinophagaceae</taxon>
        <taxon>Chitinophaga</taxon>
    </lineage>
</organism>
<proteinExistence type="predicted"/>
<name>A0ABV2TCA0_9BACT</name>
<keyword evidence="4" id="KW-1185">Reference proteome</keyword>
<accession>A0ABV2TCA0</accession>
<protein>
    <submittedName>
        <fullName evidence="3">Relaxase/mobilization nuclease domain-containing protein</fullName>
    </submittedName>
</protein>
<dbReference type="RefSeq" id="WP_354663210.1">
    <property type="nucleotide sequence ID" value="NZ_JBEXAC010000002.1"/>
</dbReference>
<sequence>MVAIINSGKHIRKSFFYNDKKLETGSAKLLMAENYPMELQRMNREQRLQVLLKTAQKRPILRPSLHISLNFAPGEVISDAKISQITNEYMQAIGLAEQPYLVYRHYDASHPHVHIVTHRIAPNGGLVDTYMIGKRKSDPARKELEKKYGLVPAAKHESGLYELAPVNVSKVIYSKSQTKKAIEDRLNYILKTYKFSSLSALNAVLKGYNIGADRGKKGSRMYQKMGLIYHLIGPAGTPVGKPLRSSLLNVEATLKDLHKHFVAKKDFSPQHLSRIKNAVDLALKTQPPPSLSALSAQLNKQNIKIVLLKNQARQIYGISYVDNKTRCALNGSDLGPAYSAGAIQQRCAADNGQLSLLSDGLKIISAHNQVIEDNKAPIPPKNPGLQTAEDLPISSSSDYSDGEKGLLEILISPEEVYEFLPYQLRRKKKKKKK</sequence>
<dbReference type="InterPro" id="IPR005094">
    <property type="entry name" value="Endonuclease_MobA/VirD2"/>
</dbReference>
<gene>
    <name evidence="3" type="ORF">ABR189_24950</name>
</gene>
<evidence type="ECO:0000259" key="2">
    <source>
        <dbReference type="Pfam" id="PF03432"/>
    </source>
</evidence>
<dbReference type="EMBL" id="JBEXAC010000002">
    <property type="protein sequence ID" value="MET7000656.1"/>
    <property type="molecule type" value="Genomic_DNA"/>
</dbReference>
<dbReference type="Pfam" id="PF03432">
    <property type="entry name" value="Relaxase"/>
    <property type="match status" value="1"/>
</dbReference>
<feature type="domain" description="MobA/VirD2-like nuclease" evidence="2">
    <location>
        <begin position="25"/>
        <end position="150"/>
    </location>
</feature>